<keyword evidence="1" id="KW-0732">Signal</keyword>
<dbReference type="AlphaFoldDB" id="A0A7J6N9T2"/>
<dbReference type="EMBL" id="JABANP010000600">
    <property type="protein sequence ID" value="KAF4680514.1"/>
    <property type="molecule type" value="Genomic_DNA"/>
</dbReference>
<feature type="signal peptide" evidence="1">
    <location>
        <begin position="1"/>
        <end position="21"/>
    </location>
</feature>
<comment type="caution">
    <text evidence="2">The sequence shown here is derived from an EMBL/GenBank/DDBJ whole genome shotgun (WGS) entry which is preliminary data.</text>
</comment>
<name>A0A7J6N9T2_PEROL</name>
<protein>
    <submittedName>
        <fullName evidence="2">Uncharacterized protein</fullName>
    </submittedName>
</protein>
<accession>A0A7J6N9T2</accession>
<gene>
    <name evidence="2" type="ORF">FOZ60_013429</name>
</gene>
<evidence type="ECO:0000313" key="3">
    <source>
        <dbReference type="Proteomes" id="UP000541610"/>
    </source>
</evidence>
<reference evidence="2 3" key="1">
    <citation type="submission" date="2020-04" db="EMBL/GenBank/DDBJ databases">
        <title>Perkinsus olseni comparative genomics.</title>
        <authorList>
            <person name="Bogema D.R."/>
        </authorList>
    </citation>
    <scope>NUCLEOTIDE SEQUENCE [LARGE SCALE GENOMIC DNA]</scope>
    <source>
        <strain evidence="2">00978-12</strain>
    </source>
</reference>
<feature type="chain" id="PRO_5029865837" evidence="1">
    <location>
        <begin position="22"/>
        <end position="105"/>
    </location>
</feature>
<organism evidence="2 3">
    <name type="scientific">Perkinsus olseni</name>
    <name type="common">Perkinsus atlanticus</name>
    <dbReference type="NCBI Taxonomy" id="32597"/>
    <lineage>
        <taxon>Eukaryota</taxon>
        <taxon>Sar</taxon>
        <taxon>Alveolata</taxon>
        <taxon>Perkinsozoa</taxon>
        <taxon>Perkinsea</taxon>
        <taxon>Perkinsida</taxon>
        <taxon>Perkinsidae</taxon>
        <taxon>Perkinsus</taxon>
    </lineage>
</organism>
<evidence type="ECO:0000256" key="1">
    <source>
        <dbReference type="SAM" id="SignalP"/>
    </source>
</evidence>
<dbReference type="Proteomes" id="UP000541610">
    <property type="component" value="Unassembled WGS sequence"/>
</dbReference>
<evidence type="ECO:0000313" key="2">
    <source>
        <dbReference type="EMBL" id="KAF4680514.1"/>
    </source>
</evidence>
<sequence length="105" mass="10933">MVASFPARIMFIIGIAAAVLGGDRSAEVMHEHYAYVAEGNPGPVSHHLGERAGLGASPDHVRRLGGDPRAACPECRECRKAGSLSDDCVTAYENCGASCVCCTAN</sequence>
<proteinExistence type="predicted"/>